<accession>A0A6I4ZW99</accession>
<dbReference type="PANTHER" id="PTHR43479">
    <property type="entry name" value="ACREF/ENVCD OPERON REPRESSOR-RELATED"/>
    <property type="match status" value="1"/>
</dbReference>
<organism evidence="5 6">
    <name type="scientific">Pontibacillus yanchengensis</name>
    <dbReference type="NCBI Taxonomy" id="462910"/>
    <lineage>
        <taxon>Bacteria</taxon>
        <taxon>Bacillati</taxon>
        <taxon>Bacillota</taxon>
        <taxon>Bacilli</taxon>
        <taxon>Bacillales</taxon>
        <taxon>Bacillaceae</taxon>
        <taxon>Pontibacillus</taxon>
    </lineage>
</organism>
<feature type="domain" description="HTH tetR-type" evidence="4">
    <location>
        <begin position="16"/>
        <end position="76"/>
    </location>
</feature>
<dbReference type="Pfam" id="PF00440">
    <property type="entry name" value="TetR_N"/>
    <property type="match status" value="1"/>
</dbReference>
<dbReference type="PANTHER" id="PTHR43479:SF11">
    <property type="entry name" value="ACREF_ENVCD OPERON REPRESSOR-RELATED"/>
    <property type="match status" value="1"/>
</dbReference>
<dbReference type="PROSITE" id="PS01081">
    <property type="entry name" value="HTH_TETR_1"/>
    <property type="match status" value="1"/>
</dbReference>
<dbReference type="Gene3D" id="1.10.10.60">
    <property type="entry name" value="Homeodomain-like"/>
    <property type="match status" value="1"/>
</dbReference>
<dbReference type="Proteomes" id="UP000468638">
    <property type="component" value="Unassembled WGS sequence"/>
</dbReference>
<evidence type="ECO:0000259" key="4">
    <source>
        <dbReference type="PROSITE" id="PS50977"/>
    </source>
</evidence>
<gene>
    <name evidence="5" type="ORF">GLW05_03200</name>
</gene>
<dbReference type="GO" id="GO:0003677">
    <property type="term" value="F:DNA binding"/>
    <property type="evidence" value="ECO:0007669"/>
    <property type="project" value="UniProtKB-UniRule"/>
</dbReference>
<dbReference type="SUPFAM" id="SSF48498">
    <property type="entry name" value="Tetracyclin repressor-like, C-terminal domain"/>
    <property type="match status" value="1"/>
</dbReference>
<name>A0A6I4ZW99_9BACI</name>
<evidence type="ECO:0000313" key="5">
    <source>
        <dbReference type="EMBL" id="MYL32597.1"/>
    </source>
</evidence>
<reference evidence="5 6" key="1">
    <citation type="submission" date="2019-11" db="EMBL/GenBank/DDBJ databases">
        <title>Genome sequences of 17 halophilic strains isolated from different environments.</title>
        <authorList>
            <person name="Furrow R.E."/>
        </authorList>
    </citation>
    <scope>NUCLEOTIDE SEQUENCE [LARGE SCALE GENOMIC DNA]</scope>
    <source>
        <strain evidence="5 6">22514_16_FS</strain>
    </source>
</reference>
<dbReference type="InterPro" id="IPR023772">
    <property type="entry name" value="DNA-bd_HTH_TetR-type_CS"/>
</dbReference>
<evidence type="ECO:0000313" key="6">
    <source>
        <dbReference type="Proteomes" id="UP000468638"/>
    </source>
</evidence>
<dbReference type="InterPro" id="IPR001647">
    <property type="entry name" value="HTH_TetR"/>
</dbReference>
<protein>
    <submittedName>
        <fullName evidence="5">TetR family transcriptional regulator</fullName>
    </submittedName>
</protein>
<evidence type="ECO:0000256" key="2">
    <source>
        <dbReference type="ARBA" id="ARBA00023125"/>
    </source>
</evidence>
<dbReference type="Gene3D" id="1.10.357.10">
    <property type="entry name" value="Tetracycline Repressor, domain 2"/>
    <property type="match status" value="1"/>
</dbReference>
<keyword evidence="2 3" id="KW-0238">DNA-binding</keyword>
<dbReference type="AlphaFoldDB" id="A0A6I4ZW99"/>
<dbReference type="SUPFAM" id="SSF46689">
    <property type="entry name" value="Homeodomain-like"/>
    <property type="match status" value="1"/>
</dbReference>
<comment type="caution">
    <text evidence="5">The sequence shown here is derived from an EMBL/GenBank/DDBJ whole genome shotgun (WGS) entry which is preliminary data.</text>
</comment>
<evidence type="ECO:0000256" key="3">
    <source>
        <dbReference type="PROSITE-ProRule" id="PRU00335"/>
    </source>
</evidence>
<dbReference type="InterPro" id="IPR036271">
    <property type="entry name" value="Tet_transcr_reg_TetR-rel_C_sf"/>
</dbReference>
<keyword evidence="1" id="KW-0678">Repressor</keyword>
<proteinExistence type="predicted"/>
<sequence>MTEVTTVYANFEKLPEEKKQAILCVCIEEFSETGFEKTSTDRITSRAGISKGILFHYFKNKKNLFLYIVDYCRQQIGDQIMKEIKEVKTEDFFKRVKEVILIKQRVQIEYYKETQLVTNAVLQPPAGMEDEMKALLQKNVDYYSEEYLNKLLDKDLLQEHASPEKVVNLTMMALEQITQKYVQEYQANTISLAEIQKKAGSEIDEYMKLIKYGCIQSDT</sequence>
<dbReference type="InterPro" id="IPR050624">
    <property type="entry name" value="HTH-type_Tx_Regulator"/>
</dbReference>
<dbReference type="EMBL" id="WMEQ01000002">
    <property type="protein sequence ID" value="MYL32597.1"/>
    <property type="molecule type" value="Genomic_DNA"/>
</dbReference>
<evidence type="ECO:0000256" key="1">
    <source>
        <dbReference type="ARBA" id="ARBA00022491"/>
    </source>
</evidence>
<dbReference type="PROSITE" id="PS50977">
    <property type="entry name" value="HTH_TETR_2"/>
    <property type="match status" value="1"/>
</dbReference>
<dbReference type="PRINTS" id="PR00455">
    <property type="entry name" value="HTHTETR"/>
</dbReference>
<dbReference type="InterPro" id="IPR009057">
    <property type="entry name" value="Homeodomain-like_sf"/>
</dbReference>
<feature type="DNA-binding region" description="H-T-H motif" evidence="3">
    <location>
        <begin position="39"/>
        <end position="58"/>
    </location>
</feature>